<feature type="region of interest" description="Disordered" evidence="3">
    <location>
        <begin position="180"/>
        <end position="368"/>
    </location>
</feature>
<organism evidence="5 6">
    <name type="scientific">Fragilariopsis cylindrus CCMP1102</name>
    <dbReference type="NCBI Taxonomy" id="635003"/>
    <lineage>
        <taxon>Eukaryota</taxon>
        <taxon>Sar</taxon>
        <taxon>Stramenopiles</taxon>
        <taxon>Ochrophyta</taxon>
        <taxon>Bacillariophyta</taxon>
        <taxon>Bacillariophyceae</taxon>
        <taxon>Bacillariophycidae</taxon>
        <taxon>Bacillariales</taxon>
        <taxon>Bacillariaceae</taxon>
        <taxon>Fragilariopsis</taxon>
    </lineage>
</organism>
<evidence type="ECO:0000313" key="5">
    <source>
        <dbReference type="EMBL" id="OEU07930.1"/>
    </source>
</evidence>
<accession>A0A1E7EPL3</accession>
<keyword evidence="2" id="KW-0539">Nucleus</keyword>
<dbReference type="GO" id="GO:0005634">
    <property type="term" value="C:nucleus"/>
    <property type="evidence" value="ECO:0007669"/>
    <property type="project" value="UniProtKB-SubCell"/>
</dbReference>
<feature type="region of interest" description="Disordered" evidence="3">
    <location>
        <begin position="592"/>
        <end position="772"/>
    </location>
</feature>
<feature type="compositionally biased region" description="Low complexity" evidence="3">
    <location>
        <begin position="133"/>
        <end position="167"/>
    </location>
</feature>
<proteinExistence type="predicted"/>
<feature type="domain" description="CCT" evidence="4">
    <location>
        <begin position="798"/>
        <end position="840"/>
    </location>
</feature>
<feature type="compositionally biased region" description="Acidic residues" evidence="3">
    <location>
        <begin position="195"/>
        <end position="215"/>
    </location>
</feature>
<feature type="compositionally biased region" description="Polar residues" evidence="3">
    <location>
        <begin position="327"/>
        <end position="337"/>
    </location>
</feature>
<dbReference type="Pfam" id="PF06203">
    <property type="entry name" value="CCT"/>
    <property type="match status" value="1"/>
</dbReference>
<feature type="compositionally biased region" description="Low complexity" evidence="3">
    <location>
        <begin position="594"/>
        <end position="616"/>
    </location>
</feature>
<feature type="compositionally biased region" description="Polar residues" evidence="3">
    <location>
        <begin position="344"/>
        <end position="356"/>
    </location>
</feature>
<dbReference type="PROSITE" id="PS51017">
    <property type="entry name" value="CCT"/>
    <property type="match status" value="1"/>
</dbReference>
<evidence type="ECO:0000259" key="4">
    <source>
        <dbReference type="PROSITE" id="PS51017"/>
    </source>
</evidence>
<evidence type="ECO:0000256" key="3">
    <source>
        <dbReference type="SAM" id="MobiDB-lite"/>
    </source>
</evidence>
<name>A0A1E7EPL3_9STRA</name>
<feature type="compositionally biased region" description="Low complexity" evidence="3">
    <location>
        <begin position="460"/>
        <end position="479"/>
    </location>
</feature>
<feature type="compositionally biased region" description="Basic and acidic residues" evidence="3">
    <location>
        <begin position="700"/>
        <end position="756"/>
    </location>
</feature>
<dbReference type="InParanoid" id="A0A1E7EPL3"/>
<feature type="region of interest" description="Disordered" evidence="3">
    <location>
        <begin position="455"/>
        <end position="531"/>
    </location>
</feature>
<reference evidence="5 6" key="1">
    <citation type="submission" date="2016-09" db="EMBL/GenBank/DDBJ databases">
        <title>Extensive genetic diversity and differential bi-allelic expression allows diatom success in the polar Southern Ocean.</title>
        <authorList>
            <consortium name="DOE Joint Genome Institute"/>
            <person name="Mock T."/>
            <person name="Otillar R.P."/>
            <person name="Strauss J."/>
            <person name="Dupont C."/>
            <person name="Frickenhaus S."/>
            <person name="Maumus F."/>
            <person name="Mcmullan M."/>
            <person name="Sanges R."/>
            <person name="Schmutz J."/>
            <person name="Toseland A."/>
            <person name="Valas R."/>
            <person name="Veluchamy A."/>
            <person name="Ward B.J."/>
            <person name="Allen A."/>
            <person name="Barry K."/>
            <person name="Falciatore A."/>
            <person name="Ferrante M."/>
            <person name="Fortunato A.E."/>
            <person name="Gloeckner G."/>
            <person name="Gruber A."/>
            <person name="Hipkin R."/>
            <person name="Janech M."/>
            <person name="Kroth P."/>
            <person name="Leese F."/>
            <person name="Lindquist E."/>
            <person name="Lyon B.R."/>
            <person name="Martin J."/>
            <person name="Mayer C."/>
            <person name="Parker M."/>
            <person name="Quesneville H."/>
            <person name="Raymond J."/>
            <person name="Uhlig C."/>
            <person name="Valentin K.U."/>
            <person name="Worden A.Z."/>
            <person name="Armbrust E.V."/>
            <person name="Bowler C."/>
            <person name="Green B."/>
            <person name="Moulton V."/>
            <person name="Van Oosterhout C."/>
            <person name="Grigoriev I."/>
        </authorList>
    </citation>
    <scope>NUCLEOTIDE SEQUENCE [LARGE SCALE GENOMIC DNA]</scope>
    <source>
        <strain evidence="5 6">CCMP1102</strain>
    </source>
</reference>
<feature type="compositionally biased region" description="Basic residues" evidence="3">
    <location>
        <begin position="654"/>
        <end position="681"/>
    </location>
</feature>
<feature type="compositionally biased region" description="Low complexity" evidence="3">
    <location>
        <begin position="216"/>
        <end position="230"/>
    </location>
</feature>
<evidence type="ECO:0000256" key="1">
    <source>
        <dbReference type="ARBA" id="ARBA00004123"/>
    </source>
</evidence>
<dbReference type="EMBL" id="KV784383">
    <property type="protein sequence ID" value="OEU07930.1"/>
    <property type="molecule type" value="Genomic_DNA"/>
</dbReference>
<dbReference type="KEGG" id="fcy:FRACYDRAFT_264795"/>
<keyword evidence="6" id="KW-1185">Reference proteome</keyword>
<dbReference type="OrthoDB" id="153872at2759"/>
<dbReference type="AlphaFoldDB" id="A0A1E7EPL3"/>
<protein>
    <recommendedName>
        <fullName evidence="4">CCT domain-containing protein</fullName>
    </recommendedName>
</protein>
<sequence length="853" mass="93346">MGDIDNEDDTRALEFFSRIEDAIISSFDEDVNNKSSSTSSNGELDIICARPSLTATVTTELTTANSSISSSGINCNNNQIETEEEDNSLSSSETMIIGKEDSDPNNNSYTVKEEEDGTLGDMDVEVQQLPLPAAATRISTRISTRSRASKNSNNDSNNTTDQSIETVTVVTNDTAVTSTTAATTANTNEQSINKEDDDGDCDGDDVNNSDDDDDGASSTSSRISEPSTSSAMKFQPLQPLPGKSLDGSGDSSSCSSSNKTSSSTSAIPPINSNYSSSSAAAGTKQEGGGGGLKFMNNIQDPVAASKGIRTKKISSVNGEATVEDGENSTSATGTASIQQQQQQISHTPPNNLSTSYESKHFGKRPRTGSLSERLLVSAELEAKGVITRDQKGILKDLIISGQDNEIQDALDRYEQGDATMLEGMLTSGTLSGKATEEIDLLGQLDFDFLNVKEQEKKQNNGDPNNSNNTNNSTNGKTSGSVASDGIGDLEFDGGIGNWEQGENNSDSDNSTPNTRSRSNSTWSTIENRTRANSTWTALESALEQQQQRSRANSAMSIDLDQFRSRSNSLFSPLIGNEAPEATTTQATNFGRWMETSGSSSSGAAASGTAGQGQSEGLQKPTEQQQKLLQQQQHHEHHFQQLLSQQKEKKDQQNQKKKNQKKQKPKPKSKTKVTKPIYRRKSAPGEVVTRGSKPPSAAAIAKEHQKEQKRKERTLKKEQKEKEKYEKKELKERAKQEKQKKKEVMDKQEKEKEKEMHIPGSGRPRSMSDPNLNSKVNEDGLLEVERPDGWIGAYSPESRLVRIGRFMEKRNHRVWTKTVKYDVRKNFADSRLRVKGRFVKKDDELLMRELMSLT</sequence>
<gene>
    <name evidence="5" type="ORF">FRACYDRAFT_264795</name>
</gene>
<evidence type="ECO:0000313" key="6">
    <source>
        <dbReference type="Proteomes" id="UP000095751"/>
    </source>
</evidence>
<evidence type="ECO:0000256" key="2">
    <source>
        <dbReference type="ARBA" id="ARBA00023242"/>
    </source>
</evidence>
<feature type="compositionally biased region" description="Low complexity" evidence="3">
    <location>
        <begin position="503"/>
        <end position="524"/>
    </location>
</feature>
<feature type="region of interest" description="Disordered" evidence="3">
    <location>
        <begin position="131"/>
        <end position="167"/>
    </location>
</feature>
<dbReference type="InterPro" id="IPR010402">
    <property type="entry name" value="CCT_domain"/>
</dbReference>
<feature type="compositionally biased region" description="Low complexity" evidence="3">
    <location>
        <begin position="243"/>
        <end position="281"/>
    </location>
</feature>
<dbReference type="Proteomes" id="UP000095751">
    <property type="component" value="Unassembled WGS sequence"/>
</dbReference>
<comment type="subcellular location">
    <subcellularLocation>
        <location evidence="1">Nucleus</location>
    </subcellularLocation>
</comment>